<keyword evidence="1" id="KW-1185">Reference proteome</keyword>
<proteinExistence type="predicted"/>
<dbReference type="AlphaFoldDB" id="A0A6P8B6Q4"/>
<evidence type="ECO:0000313" key="1">
    <source>
        <dbReference type="Proteomes" id="UP000515153"/>
    </source>
</evidence>
<gene>
    <name evidence="2" type="ORF">PgNI_05568</name>
</gene>
<dbReference type="Proteomes" id="UP000515153">
    <property type="component" value="Chromosome I"/>
</dbReference>
<accession>A0A6P8B6Q4</accession>
<protein>
    <submittedName>
        <fullName evidence="2">Uncharacterized protein</fullName>
    </submittedName>
</protein>
<reference evidence="2" key="3">
    <citation type="submission" date="2025-08" db="UniProtKB">
        <authorList>
            <consortium name="RefSeq"/>
        </authorList>
    </citation>
    <scope>IDENTIFICATION</scope>
    <source>
        <strain evidence="2">NI907</strain>
    </source>
</reference>
<dbReference type="GeneID" id="41960508"/>
<evidence type="ECO:0000313" key="2">
    <source>
        <dbReference type="RefSeq" id="XP_030982887.1"/>
    </source>
</evidence>
<reference evidence="2" key="2">
    <citation type="submission" date="2019-10" db="EMBL/GenBank/DDBJ databases">
        <authorList>
            <consortium name="NCBI Genome Project"/>
        </authorList>
    </citation>
    <scope>NUCLEOTIDE SEQUENCE</scope>
    <source>
        <strain evidence="2">NI907</strain>
    </source>
</reference>
<sequence length="74" mass="8199">MLGKLATNIPTVCPVAPPRPYLVTVHASFLQIHLGPPPLRHIRAFSTNTTASCRRHRRIGRSSQLTNVPIYRSG</sequence>
<dbReference type="RefSeq" id="XP_030982887.1">
    <property type="nucleotide sequence ID" value="XM_031125599.1"/>
</dbReference>
<name>A0A6P8B6Q4_PYRGI</name>
<organism evidence="1 2">
    <name type="scientific">Pyricularia grisea</name>
    <name type="common">Crabgrass-specific blast fungus</name>
    <name type="synonym">Magnaporthe grisea</name>
    <dbReference type="NCBI Taxonomy" id="148305"/>
    <lineage>
        <taxon>Eukaryota</taxon>
        <taxon>Fungi</taxon>
        <taxon>Dikarya</taxon>
        <taxon>Ascomycota</taxon>
        <taxon>Pezizomycotina</taxon>
        <taxon>Sordariomycetes</taxon>
        <taxon>Sordariomycetidae</taxon>
        <taxon>Magnaporthales</taxon>
        <taxon>Pyriculariaceae</taxon>
        <taxon>Pyricularia</taxon>
    </lineage>
</organism>
<dbReference type="KEGG" id="pgri:PgNI_05568"/>
<reference evidence="1 2" key="1">
    <citation type="journal article" date="2019" name="Mol. Biol. Evol.">
        <title>Blast fungal genomes show frequent chromosomal changes, gene gains and losses, and effector gene turnover.</title>
        <authorList>
            <person name="Gomez Luciano L.B."/>
            <person name="Jason Tsai I."/>
            <person name="Chuma I."/>
            <person name="Tosa Y."/>
            <person name="Chen Y.H."/>
            <person name="Li J.Y."/>
            <person name="Li M.Y."/>
            <person name="Jade Lu M.Y."/>
            <person name="Nakayashiki H."/>
            <person name="Li W.H."/>
        </authorList>
    </citation>
    <scope>NUCLEOTIDE SEQUENCE [LARGE SCALE GENOMIC DNA]</scope>
    <source>
        <strain evidence="1 2">NI907</strain>
    </source>
</reference>